<dbReference type="Pfam" id="PF02877">
    <property type="entry name" value="PARP_reg"/>
    <property type="match status" value="1"/>
</dbReference>
<dbReference type="PROSITE" id="PS50918">
    <property type="entry name" value="WWE"/>
    <property type="match status" value="1"/>
</dbReference>
<dbReference type="InterPro" id="IPR012317">
    <property type="entry name" value="Poly(ADP-ribose)pol_cat_dom"/>
</dbReference>
<name>A0AAV4M7U0_9ARAC</name>
<dbReference type="GO" id="GO:0008270">
    <property type="term" value="F:zinc ion binding"/>
    <property type="evidence" value="ECO:0007669"/>
    <property type="project" value="InterPro"/>
</dbReference>
<keyword evidence="6" id="KW-0539">Nucleus</keyword>
<dbReference type="Pfam" id="PF05406">
    <property type="entry name" value="WGR"/>
    <property type="match status" value="1"/>
</dbReference>
<dbReference type="GO" id="GO:0003950">
    <property type="term" value="F:NAD+ poly-ADP-ribosyltransferase activity"/>
    <property type="evidence" value="ECO:0007669"/>
    <property type="project" value="UniProtKB-UniRule"/>
</dbReference>
<evidence type="ECO:0000256" key="5">
    <source>
        <dbReference type="ARBA" id="ARBA00023027"/>
    </source>
</evidence>
<dbReference type="SMART" id="SM00678">
    <property type="entry name" value="WWE"/>
    <property type="match status" value="1"/>
</dbReference>
<dbReference type="InterPro" id="IPR004102">
    <property type="entry name" value="Poly(ADP-ribose)pol_reg_dom"/>
</dbReference>
<dbReference type="SUPFAM" id="SSF142921">
    <property type="entry name" value="WGR domain-like"/>
    <property type="match status" value="1"/>
</dbReference>
<dbReference type="PROSITE" id="PS51060">
    <property type="entry name" value="PARP_ALPHA_HD"/>
    <property type="match status" value="1"/>
</dbReference>
<keyword evidence="4" id="KW-0548">Nucleotidyltransferase</keyword>
<dbReference type="InterPro" id="IPR036930">
    <property type="entry name" value="WGR_dom_sf"/>
</dbReference>
<dbReference type="InterPro" id="IPR018123">
    <property type="entry name" value="WWE-dom_subgr"/>
</dbReference>
<organism evidence="14 15">
    <name type="scientific">Caerostris darwini</name>
    <dbReference type="NCBI Taxonomy" id="1538125"/>
    <lineage>
        <taxon>Eukaryota</taxon>
        <taxon>Metazoa</taxon>
        <taxon>Ecdysozoa</taxon>
        <taxon>Arthropoda</taxon>
        <taxon>Chelicerata</taxon>
        <taxon>Arachnida</taxon>
        <taxon>Araneae</taxon>
        <taxon>Araneomorphae</taxon>
        <taxon>Entelegynae</taxon>
        <taxon>Araneoidea</taxon>
        <taxon>Araneidae</taxon>
        <taxon>Caerostris</taxon>
    </lineage>
</organism>
<gene>
    <name evidence="14" type="primary">Parp2</name>
    <name evidence="14" type="ORF">CDAR_500531</name>
</gene>
<dbReference type="PANTHER" id="PTHR10459">
    <property type="entry name" value="DNA LIGASE"/>
    <property type="match status" value="1"/>
</dbReference>
<dbReference type="PANTHER" id="PTHR10459:SF60">
    <property type="entry name" value="POLY [ADP-RIBOSE] POLYMERASE 2"/>
    <property type="match status" value="1"/>
</dbReference>
<evidence type="ECO:0000256" key="7">
    <source>
        <dbReference type="ARBA" id="ARBA00024347"/>
    </source>
</evidence>
<evidence type="ECO:0000256" key="3">
    <source>
        <dbReference type="ARBA" id="ARBA00022679"/>
    </source>
</evidence>
<dbReference type="GO" id="GO:0005730">
    <property type="term" value="C:nucleolus"/>
    <property type="evidence" value="ECO:0007669"/>
    <property type="project" value="TreeGrafter"/>
</dbReference>
<dbReference type="Pfam" id="PF00644">
    <property type="entry name" value="PARP"/>
    <property type="match status" value="1"/>
</dbReference>
<accession>A0AAV4M7U0</accession>
<evidence type="ECO:0000259" key="10">
    <source>
        <dbReference type="PROSITE" id="PS50918"/>
    </source>
</evidence>
<dbReference type="GO" id="GO:0006302">
    <property type="term" value="P:double-strand break repair"/>
    <property type="evidence" value="ECO:0007669"/>
    <property type="project" value="TreeGrafter"/>
</dbReference>
<evidence type="ECO:0000256" key="4">
    <source>
        <dbReference type="ARBA" id="ARBA00022695"/>
    </source>
</evidence>
<dbReference type="GO" id="GO:0070212">
    <property type="term" value="P:protein poly-ADP-ribosylation"/>
    <property type="evidence" value="ECO:0007669"/>
    <property type="project" value="TreeGrafter"/>
</dbReference>
<dbReference type="PROSITE" id="PS51059">
    <property type="entry name" value="PARP_CATALYTIC"/>
    <property type="match status" value="1"/>
</dbReference>
<feature type="domain" description="PARP alpha-helical" evidence="12">
    <location>
        <begin position="339"/>
        <end position="456"/>
    </location>
</feature>
<protein>
    <recommendedName>
        <fullName evidence="9">Poly [ADP-ribose] polymerase</fullName>
        <shortName evidence="9">PARP</shortName>
        <ecNumber evidence="9">2.4.2.-</ecNumber>
    </recommendedName>
</protein>
<dbReference type="FunFam" id="2.20.140.10:FF:000001">
    <property type="entry name" value="Poly [ADP-ribose] polymerase"/>
    <property type="match status" value="1"/>
</dbReference>
<feature type="domain" description="WWE" evidence="10">
    <location>
        <begin position="66"/>
        <end position="140"/>
    </location>
</feature>
<evidence type="ECO:0000256" key="9">
    <source>
        <dbReference type="RuleBase" id="RU362114"/>
    </source>
</evidence>
<comment type="similarity">
    <text evidence="7">Belongs to the ARTD/PARP family.</text>
</comment>
<evidence type="ECO:0000313" key="14">
    <source>
        <dbReference type="EMBL" id="GIX68491.1"/>
    </source>
</evidence>
<evidence type="ECO:0000259" key="11">
    <source>
        <dbReference type="PROSITE" id="PS51059"/>
    </source>
</evidence>
<dbReference type="AlphaFoldDB" id="A0AAV4M7U0"/>
<dbReference type="Gene3D" id="3.30.720.50">
    <property type="match status" value="2"/>
</dbReference>
<dbReference type="SUPFAM" id="SSF47587">
    <property type="entry name" value="Domain of poly(ADP-ribose) polymerase"/>
    <property type="match status" value="1"/>
</dbReference>
<dbReference type="EMBL" id="BPLQ01000179">
    <property type="protein sequence ID" value="GIX68491.1"/>
    <property type="molecule type" value="Genomic_DNA"/>
</dbReference>
<keyword evidence="5 9" id="KW-0520">NAD</keyword>
<dbReference type="Proteomes" id="UP001054837">
    <property type="component" value="Unassembled WGS sequence"/>
</dbReference>
<evidence type="ECO:0000256" key="2">
    <source>
        <dbReference type="ARBA" id="ARBA00022676"/>
    </source>
</evidence>
<dbReference type="InterPro" id="IPR050800">
    <property type="entry name" value="ARTD/PARP"/>
</dbReference>
<dbReference type="InterPro" id="IPR008893">
    <property type="entry name" value="WGR_domain"/>
</dbReference>
<comment type="catalytic activity">
    <reaction evidence="8">
        <text>NAD(+) + (ADP-D-ribosyl)n-acceptor = nicotinamide + (ADP-D-ribosyl)n+1-acceptor + H(+).</text>
        <dbReference type="EC" id="2.4.2.30"/>
    </reaction>
</comment>
<evidence type="ECO:0000256" key="6">
    <source>
        <dbReference type="ARBA" id="ARBA00023242"/>
    </source>
</evidence>
<keyword evidence="2 9" id="KW-0328">Glycosyltransferase</keyword>
<comment type="caution">
    <text evidence="14">The sequence shown here is derived from an EMBL/GenBank/DDBJ whole genome shotgun (WGS) entry which is preliminary data.</text>
</comment>
<sequence>MADDDFPDFFWQHRYQKRWIMYSDEHNDILNKALKKWQKTVTLPKKNLVINLEKMVQLNKTSLVEQDVRCIVYSDGFYSWLWLDDDEWVSYRPHIVCLLELAYVKKEKIFMFFDEGDYLVDLETFKQVNEETNYSRNVQREQVEVVSKGMFHFAMRDDKFKKMRLNPSISFQKRWFNLPSSSVQSSMNCKPQKLDMSSLTIEDRSDEEVYDSYLPADVECPEWKDVQIFQENGVAFSATLNFVDISANSNKFCLIQLLAHKTKKKFLVWQRFGRVGTKGQTEHKACGNSLSKAKGEFERIFYDKTANSWEERKNFSYVSGKYDLLKVDLNPQEEIVTADVNLDPSIQSLLELICDARIMSDIMSEMFYDSTNAPLGKLTFRQITDGYKSLRKIAEVLSSNYTGSDLVCACEEFYMKIPHNFGKKSPPVLQTKEDIENKQEMLQALSSIRIAVKTLNETSEVPEHPLNRCYNSFKCSLELLDRKGMEFITLEKCLKETHGPTHSNFEMEVVAAYSCHFKKSSFKDYGNKYLLWHGSRITNWVGILKKGLRIAPAEAPLTGAFFGKGLYFADVSSKSANYCFPTKKNNQGLLLLCEVSTGKQYSLLSVDDDLSFSLPIGHNSVFGKGQIAPKKFSTGILSSEAKAPFGPLVDDTSEEYYLKYNEYVVYDVNQVRMKYLLRIKFHFK</sequence>
<feature type="domain" description="PARP catalytic" evidence="11">
    <location>
        <begin position="464"/>
        <end position="684"/>
    </location>
</feature>
<dbReference type="GO" id="GO:0016779">
    <property type="term" value="F:nucleotidyltransferase activity"/>
    <property type="evidence" value="ECO:0007669"/>
    <property type="project" value="UniProtKB-KW"/>
</dbReference>
<dbReference type="InterPro" id="IPR036616">
    <property type="entry name" value="Poly(ADP-ribose)pol_reg_dom_sf"/>
</dbReference>
<evidence type="ECO:0000313" key="15">
    <source>
        <dbReference type="Proteomes" id="UP001054837"/>
    </source>
</evidence>
<dbReference type="Gene3D" id="2.20.140.10">
    <property type="entry name" value="WGR domain"/>
    <property type="match status" value="1"/>
</dbReference>
<evidence type="ECO:0000259" key="12">
    <source>
        <dbReference type="PROSITE" id="PS51060"/>
    </source>
</evidence>
<dbReference type="Pfam" id="PF02825">
    <property type="entry name" value="WWE"/>
    <property type="match status" value="2"/>
</dbReference>
<dbReference type="CDD" id="cd01437">
    <property type="entry name" value="parp_like"/>
    <property type="match status" value="1"/>
</dbReference>
<evidence type="ECO:0000259" key="13">
    <source>
        <dbReference type="PROSITE" id="PS51977"/>
    </source>
</evidence>
<evidence type="ECO:0000256" key="8">
    <source>
        <dbReference type="ARBA" id="ARBA00033987"/>
    </source>
</evidence>
<dbReference type="SMART" id="SM00773">
    <property type="entry name" value="WGR"/>
    <property type="match status" value="1"/>
</dbReference>
<dbReference type="InterPro" id="IPR004170">
    <property type="entry name" value="WWE_dom"/>
</dbReference>
<feature type="domain" description="WGR" evidence="13">
    <location>
        <begin position="225"/>
        <end position="322"/>
    </location>
</feature>
<dbReference type="GO" id="GO:1990404">
    <property type="term" value="F:NAD+-protein mono-ADP-ribosyltransferase activity"/>
    <property type="evidence" value="ECO:0007669"/>
    <property type="project" value="TreeGrafter"/>
</dbReference>
<dbReference type="InterPro" id="IPR037197">
    <property type="entry name" value="WWE_dom_sf"/>
</dbReference>
<evidence type="ECO:0000256" key="1">
    <source>
        <dbReference type="ARBA" id="ARBA00004123"/>
    </source>
</evidence>
<dbReference type="Gene3D" id="3.90.228.10">
    <property type="match status" value="1"/>
</dbReference>
<dbReference type="EC" id="2.4.2.-" evidence="9"/>
<dbReference type="Gene3D" id="1.20.142.10">
    <property type="entry name" value="Poly(ADP-ribose) polymerase, regulatory domain"/>
    <property type="match status" value="1"/>
</dbReference>
<dbReference type="SUPFAM" id="SSF56399">
    <property type="entry name" value="ADP-ribosylation"/>
    <property type="match status" value="1"/>
</dbReference>
<comment type="subcellular location">
    <subcellularLocation>
        <location evidence="1">Nucleus</location>
    </subcellularLocation>
</comment>
<keyword evidence="3 9" id="KW-0808">Transferase</keyword>
<dbReference type="SUPFAM" id="SSF117839">
    <property type="entry name" value="WWE domain"/>
    <property type="match status" value="2"/>
</dbReference>
<keyword evidence="15" id="KW-1185">Reference proteome</keyword>
<dbReference type="PROSITE" id="PS51977">
    <property type="entry name" value="WGR"/>
    <property type="match status" value="1"/>
</dbReference>
<reference evidence="14 15" key="1">
    <citation type="submission" date="2021-06" db="EMBL/GenBank/DDBJ databases">
        <title>Caerostris darwini draft genome.</title>
        <authorList>
            <person name="Kono N."/>
            <person name="Arakawa K."/>
        </authorList>
    </citation>
    <scope>NUCLEOTIDE SEQUENCE [LARGE SCALE GENOMIC DNA]</scope>
</reference>
<proteinExistence type="inferred from homology"/>